<dbReference type="InterPro" id="IPR004089">
    <property type="entry name" value="MCPsignal_dom"/>
</dbReference>
<evidence type="ECO:0000256" key="7">
    <source>
        <dbReference type="ARBA" id="ARBA00029447"/>
    </source>
</evidence>
<evidence type="ECO:0000313" key="13">
    <source>
        <dbReference type="EMBL" id="TRL35151.1"/>
    </source>
</evidence>
<dbReference type="Pfam" id="PF00015">
    <property type="entry name" value="MCPsignal"/>
    <property type="match status" value="1"/>
</dbReference>
<dbReference type="SUPFAM" id="SSF58104">
    <property type="entry name" value="Methyl-accepting chemotaxis protein (MCP) signaling domain"/>
    <property type="match status" value="1"/>
</dbReference>
<dbReference type="GO" id="GO:0004888">
    <property type="term" value="F:transmembrane signaling receptor activity"/>
    <property type="evidence" value="ECO:0007669"/>
    <property type="project" value="InterPro"/>
</dbReference>
<dbReference type="InterPro" id="IPR033479">
    <property type="entry name" value="dCache_1"/>
</dbReference>
<dbReference type="EMBL" id="VJMG01000069">
    <property type="protein sequence ID" value="TRL35151.1"/>
    <property type="molecule type" value="Genomic_DNA"/>
</dbReference>
<reference evidence="13 14" key="1">
    <citation type="submission" date="2019-07" db="EMBL/GenBank/DDBJ databases">
        <title>Ln-dependent methylotrophs.</title>
        <authorList>
            <person name="Tani A."/>
        </authorList>
    </citation>
    <scope>NUCLEOTIDE SEQUENCE [LARGE SCALE GENOMIC DNA]</scope>
    <source>
        <strain evidence="13 14">SM12</strain>
    </source>
</reference>
<dbReference type="InterPro" id="IPR003660">
    <property type="entry name" value="HAMP_dom"/>
</dbReference>
<sequence>MPIAWSPESMRIARKLPVFVTIVTLLSIGAASFAGLMESGRVLREQAMEKLEATADGRRNEAKLYFENMLTNLRALAGVATTGEALQKFRRDWRYLGDNPKATLTERYITNNPSPPGQRADYDSARVDTYDSNHNLYHPVLRASLKRYGYSDIFLIEAKGTILYTVQKNGEFGANLADPDLKDSALAEVFRKVAESEDRDLFAMSDYVLYGPQKQATIFLAQPLFMGDVKVGVIVVAVPAGRLNSMFANRTGLGQTGETLLVNAAGMVITDSPLTSEKDALLQRIEAPAIKSALGGSEASGVQQGYRNTINYLAASPLSFGGHNWAVAAVMAEDEALASLVGLRNTIIGLAIGILVLAVIAAVLVSRGITRPIHDLVQAMTRLAGGDTGIALTGEQRKDEIGDMVRSVAVFRDAALEKMRLQSEAERDRQLSESERLARETARAEETQRLQHTVEVLGAGLRRLAAGDLGTTIDTPFMEGLDRLRTDFNDSIRNLASTMQQVSGSTASINDTASGMTAATNDLSRRSEQQAAAIEETSAVISQIMEAIRVSTERATNARSMAAETKTSTDRSGAIVSSAVEAMSRIEHASQEISQIINVIDEIAFQTNLLALNAGVEAARAGEAGKGFAVVAQEVRELAQRSATAAREIKELIGKSSDAVKTGVDLVQNTGSALGEIAGQVTQINEQIALIAEAAGEQSESVREISTAIRQMENTTQQNSQMAERTNHDMEKLTRNAQDLSGLVARFRFAEGQPPSQGFASFGRDEPLPVSVPPQRAPAASGRFAPVKPASDTSRQVASPARALLGKVAAGFSKSSAAPPSAGSSSQSWEEF</sequence>
<feature type="domain" description="HAMP" evidence="12">
    <location>
        <begin position="367"/>
        <end position="420"/>
    </location>
</feature>
<comment type="similarity">
    <text evidence="7">Belongs to the methyl-accepting chemotaxis (MCP) protein family.</text>
</comment>
<evidence type="ECO:0000259" key="11">
    <source>
        <dbReference type="PROSITE" id="PS50111"/>
    </source>
</evidence>
<evidence type="ECO:0000256" key="1">
    <source>
        <dbReference type="ARBA" id="ARBA00004651"/>
    </source>
</evidence>
<comment type="subcellular location">
    <subcellularLocation>
        <location evidence="1">Cell membrane</location>
        <topology evidence="1">Multi-pass membrane protein</topology>
    </subcellularLocation>
</comment>
<evidence type="ECO:0000256" key="2">
    <source>
        <dbReference type="ARBA" id="ARBA00022475"/>
    </source>
</evidence>
<evidence type="ECO:0000256" key="6">
    <source>
        <dbReference type="ARBA" id="ARBA00023136"/>
    </source>
</evidence>
<dbReference type="SMART" id="SM00304">
    <property type="entry name" value="HAMP"/>
    <property type="match status" value="2"/>
</dbReference>
<dbReference type="CDD" id="cd11386">
    <property type="entry name" value="MCP_signal"/>
    <property type="match status" value="1"/>
</dbReference>
<dbReference type="SMART" id="SM00283">
    <property type="entry name" value="MA"/>
    <property type="match status" value="1"/>
</dbReference>
<name>A0A549SZU2_9HYPH</name>
<dbReference type="Gene3D" id="1.10.287.950">
    <property type="entry name" value="Methyl-accepting chemotaxis protein"/>
    <property type="match status" value="1"/>
</dbReference>
<dbReference type="GO" id="GO:0007165">
    <property type="term" value="P:signal transduction"/>
    <property type="evidence" value="ECO:0007669"/>
    <property type="project" value="UniProtKB-KW"/>
</dbReference>
<dbReference type="GO" id="GO:0005886">
    <property type="term" value="C:plasma membrane"/>
    <property type="evidence" value="ECO:0007669"/>
    <property type="project" value="UniProtKB-SubCell"/>
</dbReference>
<protein>
    <submittedName>
        <fullName evidence="13">HAMP domain-containing protein</fullName>
    </submittedName>
</protein>
<keyword evidence="2" id="KW-1003">Cell membrane</keyword>
<evidence type="ECO:0000256" key="9">
    <source>
        <dbReference type="SAM" id="MobiDB-lite"/>
    </source>
</evidence>
<comment type="caution">
    <text evidence="13">The sequence shown here is derived from an EMBL/GenBank/DDBJ whole genome shotgun (WGS) entry which is preliminary data.</text>
</comment>
<dbReference type="PROSITE" id="PS50885">
    <property type="entry name" value="HAMP"/>
    <property type="match status" value="2"/>
</dbReference>
<feature type="region of interest" description="Disordered" evidence="9">
    <location>
        <begin position="812"/>
        <end position="832"/>
    </location>
</feature>
<evidence type="ECO:0000259" key="12">
    <source>
        <dbReference type="PROSITE" id="PS50885"/>
    </source>
</evidence>
<dbReference type="Gene3D" id="3.30.450.20">
    <property type="entry name" value="PAS domain"/>
    <property type="match status" value="1"/>
</dbReference>
<evidence type="ECO:0000313" key="14">
    <source>
        <dbReference type="Proteomes" id="UP000316801"/>
    </source>
</evidence>
<keyword evidence="8" id="KW-0807">Transducer</keyword>
<keyword evidence="4 10" id="KW-0812">Transmembrane</keyword>
<dbReference type="PANTHER" id="PTHR43531">
    <property type="entry name" value="PROTEIN ICFG"/>
    <property type="match status" value="1"/>
</dbReference>
<keyword evidence="3" id="KW-0145">Chemotaxis</keyword>
<proteinExistence type="inferred from homology"/>
<feature type="region of interest" description="Disordered" evidence="9">
    <location>
        <begin position="755"/>
        <end position="799"/>
    </location>
</feature>
<dbReference type="InterPro" id="IPR004090">
    <property type="entry name" value="Chemotax_Me-accpt_rcpt"/>
</dbReference>
<evidence type="ECO:0000256" key="8">
    <source>
        <dbReference type="PROSITE-ProRule" id="PRU00284"/>
    </source>
</evidence>
<dbReference type="InterPro" id="IPR051310">
    <property type="entry name" value="MCP_chemotaxis"/>
</dbReference>
<organism evidence="13 14">
    <name type="scientific">Rhizobium straminoryzae</name>
    <dbReference type="NCBI Taxonomy" id="1387186"/>
    <lineage>
        <taxon>Bacteria</taxon>
        <taxon>Pseudomonadati</taxon>
        <taxon>Pseudomonadota</taxon>
        <taxon>Alphaproteobacteria</taxon>
        <taxon>Hyphomicrobiales</taxon>
        <taxon>Rhizobiaceae</taxon>
        <taxon>Rhizobium/Agrobacterium group</taxon>
        <taxon>Rhizobium</taxon>
    </lineage>
</organism>
<dbReference type="PANTHER" id="PTHR43531:SF11">
    <property type="entry name" value="METHYL-ACCEPTING CHEMOTAXIS PROTEIN 3"/>
    <property type="match status" value="1"/>
</dbReference>
<keyword evidence="14" id="KW-1185">Reference proteome</keyword>
<dbReference type="PROSITE" id="PS50111">
    <property type="entry name" value="CHEMOTAXIS_TRANSDUC_2"/>
    <property type="match status" value="1"/>
</dbReference>
<dbReference type="Pfam" id="PF02743">
    <property type="entry name" value="dCache_1"/>
    <property type="match status" value="1"/>
</dbReference>
<dbReference type="SUPFAM" id="SSF158472">
    <property type="entry name" value="HAMP domain-like"/>
    <property type="match status" value="1"/>
</dbReference>
<dbReference type="PRINTS" id="PR00260">
    <property type="entry name" value="CHEMTRNSDUCR"/>
</dbReference>
<feature type="domain" description="Methyl-accepting transducer" evidence="11">
    <location>
        <begin position="505"/>
        <end position="734"/>
    </location>
</feature>
<keyword evidence="6 10" id="KW-0472">Membrane</keyword>
<dbReference type="CDD" id="cd06225">
    <property type="entry name" value="HAMP"/>
    <property type="match status" value="1"/>
</dbReference>
<gene>
    <name evidence="13" type="ORF">FNA46_20985</name>
</gene>
<dbReference type="Proteomes" id="UP000316801">
    <property type="component" value="Unassembled WGS sequence"/>
</dbReference>
<feature type="domain" description="HAMP" evidence="12">
    <location>
        <begin position="448"/>
        <end position="500"/>
    </location>
</feature>
<dbReference type="AlphaFoldDB" id="A0A549SZU2"/>
<feature type="transmembrane region" description="Helical" evidence="10">
    <location>
        <begin position="347"/>
        <end position="365"/>
    </location>
</feature>
<accession>A0A549SZU2</accession>
<dbReference type="FunFam" id="1.10.287.950:FF:000001">
    <property type="entry name" value="Methyl-accepting chemotaxis sensory transducer"/>
    <property type="match status" value="1"/>
</dbReference>
<feature type="region of interest" description="Disordered" evidence="9">
    <location>
        <begin position="422"/>
        <end position="445"/>
    </location>
</feature>
<evidence type="ECO:0000256" key="3">
    <source>
        <dbReference type="ARBA" id="ARBA00022500"/>
    </source>
</evidence>
<keyword evidence="5 10" id="KW-1133">Transmembrane helix</keyword>
<dbReference type="GO" id="GO:0006935">
    <property type="term" value="P:chemotaxis"/>
    <property type="evidence" value="ECO:0007669"/>
    <property type="project" value="UniProtKB-KW"/>
</dbReference>
<dbReference type="Pfam" id="PF00672">
    <property type="entry name" value="HAMP"/>
    <property type="match status" value="1"/>
</dbReference>
<dbReference type="Gene3D" id="1.10.8.500">
    <property type="entry name" value="HAMP domain in histidine kinase"/>
    <property type="match status" value="1"/>
</dbReference>
<evidence type="ECO:0000256" key="5">
    <source>
        <dbReference type="ARBA" id="ARBA00022989"/>
    </source>
</evidence>
<evidence type="ECO:0000256" key="4">
    <source>
        <dbReference type="ARBA" id="ARBA00022692"/>
    </source>
</evidence>
<evidence type="ECO:0000256" key="10">
    <source>
        <dbReference type="SAM" id="Phobius"/>
    </source>
</evidence>